<evidence type="ECO:0000313" key="3">
    <source>
        <dbReference type="Proteomes" id="UP001431019"/>
    </source>
</evidence>
<dbReference type="RefSeq" id="WP_230509225.1">
    <property type="nucleotide sequence ID" value="NZ_JAJITD010000004.1"/>
</dbReference>
<dbReference type="Proteomes" id="UP001431019">
    <property type="component" value="Unassembled WGS sequence"/>
</dbReference>
<evidence type="ECO:0000259" key="1">
    <source>
        <dbReference type="PROSITE" id="PS51819"/>
    </source>
</evidence>
<organism evidence="2 3">
    <name type="scientific">Paraburkholderia sejongensis</name>
    <dbReference type="NCBI Taxonomy" id="2886946"/>
    <lineage>
        <taxon>Bacteria</taxon>
        <taxon>Pseudomonadati</taxon>
        <taxon>Pseudomonadota</taxon>
        <taxon>Betaproteobacteria</taxon>
        <taxon>Burkholderiales</taxon>
        <taxon>Burkholderiaceae</taxon>
        <taxon>Paraburkholderia</taxon>
    </lineage>
</organism>
<name>A0ABS8JSR0_9BURK</name>
<dbReference type="InterPro" id="IPR037523">
    <property type="entry name" value="VOC_core"/>
</dbReference>
<keyword evidence="3" id="KW-1185">Reference proteome</keyword>
<dbReference type="PROSITE" id="PS51819">
    <property type="entry name" value="VOC"/>
    <property type="match status" value="1"/>
</dbReference>
<protein>
    <submittedName>
        <fullName evidence="2">VOC family protein</fullName>
    </submittedName>
</protein>
<feature type="domain" description="VOC" evidence="1">
    <location>
        <begin position="20"/>
        <end position="130"/>
    </location>
</feature>
<dbReference type="EMBL" id="JAJITD010000004">
    <property type="protein sequence ID" value="MCC8392950.1"/>
    <property type="molecule type" value="Genomic_DNA"/>
</dbReference>
<proteinExistence type="predicted"/>
<dbReference type="PANTHER" id="PTHR36503:SF3">
    <property type="entry name" value="BLR0126 PROTEIN"/>
    <property type="match status" value="1"/>
</dbReference>
<dbReference type="SUPFAM" id="SSF54593">
    <property type="entry name" value="Glyoxalase/Bleomycin resistance protein/Dihydroxybiphenyl dioxygenase"/>
    <property type="match status" value="1"/>
</dbReference>
<dbReference type="PANTHER" id="PTHR36503">
    <property type="entry name" value="BLR2520 PROTEIN"/>
    <property type="match status" value="1"/>
</dbReference>
<gene>
    <name evidence="2" type="ORF">LJ656_10150</name>
</gene>
<evidence type="ECO:0000313" key="2">
    <source>
        <dbReference type="EMBL" id="MCC8392950.1"/>
    </source>
</evidence>
<comment type="caution">
    <text evidence="2">The sequence shown here is derived from an EMBL/GenBank/DDBJ whole genome shotgun (WGS) entry which is preliminary data.</text>
</comment>
<dbReference type="InterPro" id="IPR029068">
    <property type="entry name" value="Glyas_Bleomycin-R_OHBP_Dase"/>
</dbReference>
<accession>A0ABS8JSR0</accession>
<dbReference type="Pfam" id="PF00903">
    <property type="entry name" value="Glyoxalase"/>
    <property type="match status" value="1"/>
</dbReference>
<dbReference type="InterPro" id="IPR004360">
    <property type="entry name" value="Glyas_Fos-R_dOase_dom"/>
</dbReference>
<dbReference type="Gene3D" id="3.10.180.10">
    <property type="entry name" value="2,3-Dihydroxybiphenyl 1,2-Dioxygenase, domain 1"/>
    <property type="match status" value="1"/>
</dbReference>
<reference evidence="2 3" key="1">
    <citation type="submission" date="2021-11" db="EMBL/GenBank/DDBJ databases">
        <authorList>
            <person name="Oh E.-T."/>
            <person name="Kim S.-B."/>
        </authorList>
    </citation>
    <scope>NUCLEOTIDE SEQUENCE [LARGE SCALE GENOMIC DNA]</scope>
    <source>
        <strain evidence="2 3">MMS20-SJTR3</strain>
    </source>
</reference>
<sequence length="132" mass="14395">MSAAAFSASPSTPTEPRIESLSAITLATADMQRAVPFYLALGFPLKFGGPREAFTSFEFGGSYLNLIADPRAPVNWWGRVIIYVSDVDAIYRTALAAGLQPSFAPADAPWGERYFHITDPDGHELSFARPLR</sequence>